<name>A0A4R2M870_RUBGE</name>
<dbReference type="GO" id="GO:0016740">
    <property type="term" value="F:transferase activity"/>
    <property type="evidence" value="ECO:0007669"/>
    <property type="project" value="UniProtKB-KW"/>
</dbReference>
<proteinExistence type="predicted"/>
<dbReference type="SUPFAM" id="SSF53448">
    <property type="entry name" value="Nucleotide-diphospho-sugar transferases"/>
    <property type="match status" value="1"/>
</dbReference>
<dbReference type="InterPro" id="IPR001173">
    <property type="entry name" value="Glyco_trans_2-like"/>
</dbReference>
<reference evidence="2 3" key="1">
    <citation type="submission" date="2019-03" db="EMBL/GenBank/DDBJ databases">
        <title>Genomic Encyclopedia of Type Strains, Phase IV (KMG-IV): sequencing the most valuable type-strain genomes for metagenomic binning, comparative biology and taxonomic classification.</title>
        <authorList>
            <person name="Goeker M."/>
        </authorList>
    </citation>
    <scope>NUCLEOTIDE SEQUENCE [LARGE SCALE GENOMIC DNA]</scope>
    <source>
        <strain evidence="2 3">DSM 1709</strain>
    </source>
</reference>
<evidence type="ECO:0000313" key="2">
    <source>
        <dbReference type="EMBL" id="TCP02520.1"/>
    </source>
</evidence>
<feature type="domain" description="Glycosyltransferase 2-like" evidence="1">
    <location>
        <begin position="11"/>
        <end position="175"/>
    </location>
</feature>
<protein>
    <submittedName>
        <fullName evidence="2">Glycosyl transferase family 2</fullName>
    </submittedName>
</protein>
<comment type="caution">
    <text evidence="2">The sequence shown here is derived from an EMBL/GenBank/DDBJ whole genome shotgun (WGS) entry which is preliminary data.</text>
</comment>
<gene>
    <name evidence="2" type="ORF">EV684_10682</name>
</gene>
<evidence type="ECO:0000313" key="3">
    <source>
        <dbReference type="Proteomes" id="UP000295106"/>
    </source>
</evidence>
<evidence type="ECO:0000259" key="1">
    <source>
        <dbReference type="Pfam" id="PF00535"/>
    </source>
</evidence>
<dbReference type="EMBL" id="SLXD01000006">
    <property type="protein sequence ID" value="TCP02520.1"/>
    <property type="molecule type" value="Genomic_DNA"/>
</dbReference>
<sequence>MAVTERVPALSVVMPTRNQAEFLPSAVDSVLMQAEGAAADLELVIADGASTDGTPALLAELEARHPGRIRWCSEPDAGPADAVNKAVSRARGEIVGWLNSDDLYVRGAAARALEAFAARPELVMVYGEGDHVDLDGRDLGRYPTRGPETPLSAWVDGCWICQPTAFFRRDAFEALGGLDRGLRTAFDYEFWLRLFKAYPGRVGHVDALQALSRLHEGGITLRMREQVALEGMEVVHRHLGKAPLHWLVTHAGEALAACPFEAQVETVRAHLNELAERAAPWLVPGGVEQLKMQMRRHRAWQIARPDLVADVYPDGWVPPQLKIRLRQPARPYRRLRLWGRHDSPRGGRLVLGVRGLGPEGDAWQGGTSRPGPFEVSIPLPPEPGAQLHLTVVANASFVPADSIPGSRDTRPMAFQLAAAEPC</sequence>
<organism evidence="2 3">
    <name type="scientific">Rubrivivax gelatinosus</name>
    <name type="common">Rhodocyclus gelatinosus</name>
    <name type="synonym">Rhodopseudomonas gelatinosa</name>
    <dbReference type="NCBI Taxonomy" id="28068"/>
    <lineage>
        <taxon>Bacteria</taxon>
        <taxon>Pseudomonadati</taxon>
        <taxon>Pseudomonadota</taxon>
        <taxon>Betaproteobacteria</taxon>
        <taxon>Burkholderiales</taxon>
        <taxon>Sphaerotilaceae</taxon>
        <taxon>Rubrivivax</taxon>
    </lineage>
</organism>
<keyword evidence="2" id="KW-0808">Transferase</keyword>
<dbReference type="OrthoDB" id="9798249at2"/>
<dbReference type="Gene3D" id="3.90.550.10">
    <property type="entry name" value="Spore Coat Polysaccharide Biosynthesis Protein SpsA, Chain A"/>
    <property type="match status" value="1"/>
</dbReference>
<dbReference type="AlphaFoldDB" id="A0A4R2M870"/>
<dbReference type="CDD" id="cd06433">
    <property type="entry name" value="GT_2_WfgS_like"/>
    <property type="match status" value="1"/>
</dbReference>
<dbReference type="InterPro" id="IPR050834">
    <property type="entry name" value="Glycosyltransf_2"/>
</dbReference>
<dbReference type="InterPro" id="IPR029044">
    <property type="entry name" value="Nucleotide-diphossugar_trans"/>
</dbReference>
<dbReference type="PANTHER" id="PTHR43685">
    <property type="entry name" value="GLYCOSYLTRANSFERASE"/>
    <property type="match status" value="1"/>
</dbReference>
<accession>A0A4R2M870</accession>
<dbReference type="Proteomes" id="UP000295106">
    <property type="component" value="Unassembled WGS sequence"/>
</dbReference>
<dbReference type="Pfam" id="PF00535">
    <property type="entry name" value="Glycos_transf_2"/>
    <property type="match status" value="1"/>
</dbReference>
<dbReference type="PANTHER" id="PTHR43685:SF2">
    <property type="entry name" value="GLYCOSYLTRANSFERASE 2-LIKE DOMAIN-CONTAINING PROTEIN"/>
    <property type="match status" value="1"/>
</dbReference>